<sequence length="47" mass="5227">VMILWGDDDYVEYIGADDTAFEVVGLGVLKTEKMLGDVGPFKIETFE</sequence>
<proteinExistence type="predicted"/>
<feature type="non-terminal residue" evidence="1">
    <location>
        <position position="1"/>
    </location>
</feature>
<accession>A0A392UBC8</accession>
<dbReference type="AlphaFoldDB" id="A0A392UBC8"/>
<dbReference type="EMBL" id="LXQA010761850">
    <property type="protein sequence ID" value="MCI69726.1"/>
    <property type="molecule type" value="Genomic_DNA"/>
</dbReference>
<organism evidence="1 2">
    <name type="scientific">Trifolium medium</name>
    <dbReference type="NCBI Taxonomy" id="97028"/>
    <lineage>
        <taxon>Eukaryota</taxon>
        <taxon>Viridiplantae</taxon>
        <taxon>Streptophyta</taxon>
        <taxon>Embryophyta</taxon>
        <taxon>Tracheophyta</taxon>
        <taxon>Spermatophyta</taxon>
        <taxon>Magnoliopsida</taxon>
        <taxon>eudicotyledons</taxon>
        <taxon>Gunneridae</taxon>
        <taxon>Pentapetalae</taxon>
        <taxon>rosids</taxon>
        <taxon>fabids</taxon>
        <taxon>Fabales</taxon>
        <taxon>Fabaceae</taxon>
        <taxon>Papilionoideae</taxon>
        <taxon>50 kb inversion clade</taxon>
        <taxon>NPAAA clade</taxon>
        <taxon>Hologalegina</taxon>
        <taxon>IRL clade</taxon>
        <taxon>Trifolieae</taxon>
        <taxon>Trifolium</taxon>
    </lineage>
</organism>
<evidence type="ECO:0000313" key="2">
    <source>
        <dbReference type="Proteomes" id="UP000265520"/>
    </source>
</evidence>
<protein>
    <submittedName>
        <fullName evidence="1">Uncharacterized protein</fullName>
    </submittedName>
</protein>
<evidence type="ECO:0000313" key="1">
    <source>
        <dbReference type="EMBL" id="MCI69726.1"/>
    </source>
</evidence>
<dbReference type="Proteomes" id="UP000265520">
    <property type="component" value="Unassembled WGS sequence"/>
</dbReference>
<keyword evidence="2" id="KW-1185">Reference proteome</keyword>
<comment type="caution">
    <text evidence="1">The sequence shown here is derived from an EMBL/GenBank/DDBJ whole genome shotgun (WGS) entry which is preliminary data.</text>
</comment>
<reference evidence="1 2" key="1">
    <citation type="journal article" date="2018" name="Front. Plant Sci.">
        <title>Red Clover (Trifolium pratense) and Zigzag Clover (T. medium) - A Picture of Genomic Similarities and Differences.</title>
        <authorList>
            <person name="Dluhosova J."/>
            <person name="Istvanek J."/>
            <person name="Nedelnik J."/>
            <person name="Repkova J."/>
        </authorList>
    </citation>
    <scope>NUCLEOTIDE SEQUENCE [LARGE SCALE GENOMIC DNA]</scope>
    <source>
        <strain evidence="2">cv. 10/8</strain>
        <tissue evidence="1">Leaf</tissue>
    </source>
</reference>
<name>A0A392UBC8_9FABA</name>